<dbReference type="InterPro" id="IPR003593">
    <property type="entry name" value="AAA+_ATPase"/>
</dbReference>
<dbReference type="Pfam" id="PF00005">
    <property type="entry name" value="ABC_tran"/>
    <property type="match status" value="1"/>
</dbReference>
<evidence type="ECO:0000256" key="3">
    <source>
        <dbReference type="ARBA" id="ARBA00022737"/>
    </source>
</evidence>
<keyword evidence="2" id="KW-0813">Transport</keyword>
<keyword evidence="5 11" id="KW-0067">ATP-binding</keyword>
<evidence type="ECO:0000256" key="7">
    <source>
        <dbReference type="PROSITE-ProRule" id="PRU00703"/>
    </source>
</evidence>
<keyword evidence="7" id="KW-0129">CBS domain</keyword>
<dbReference type="PANTHER" id="PTHR43117:SF4">
    <property type="entry name" value="OSMOPROTECTANT IMPORT ATP-BINDING PROTEIN OSMV"/>
    <property type="match status" value="1"/>
</dbReference>
<dbReference type="FunFam" id="3.40.50.300:FF:000425">
    <property type="entry name" value="Probable ABC transporter, ATP-binding subunit"/>
    <property type="match status" value="1"/>
</dbReference>
<feature type="domain" description="CBS" evidence="10">
    <location>
        <begin position="315"/>
        <end position="380"/>
    </location>
</feature>
<feature type="region of interest" description="Disordered" evidence="8">
    <location>
        <begin position="412"/>
        <end position="463"/>
    </location>
</feature>
<dbReference type="PROSITE" id="PS51371">
    <property type="entry name" value="CBS"/>
    <property type="match status" value="1"/>
</dbReference>
<organism evidence="11 12">
    <name type="scientific">Rothia aerolata</name>
    <dbReference type="NCBI Taxonomy" id="1812262"/>
    <lineage>
        <taxon>Bacteria</taxon>
        <taxon>Bacillati</taxon>
        <taxon>Actinomycetota</taxon>
        <taxon>Actinomycetes</taxon>
        <taxon>Micrococcales</taxon>
        <taxon>Micrococcaceae</taxon>
        <taxon>Rothia</taxon>
    </lineage>
</organism>
<reference evidence="11 12" key="1">
    <citation type="journal article" date="2014" name="Int. J. Syst. Evol. Microbiol.">
        <title>Complete genome sequence of Corynebacterium casei LMG S-19264T (=DSM 44701T), isolated from a smear-ripened cheese.</title>
        <authorList>
            <consortium name="US DOE Joint Genome Institute (JGI-PGF)"/>
            <person name="Walter F."/>
            <person name="Albersmeier A."/>
            <person name="Kalinowski J."/>
            <person name="Ruckert C."/>
        </authorList>
    </citation>
    <scope>NUCLEOTIDE SEQUENCE [LARGE SCALE GENOMIC DNA]</scope>
    <source>
        <strain evidence="11 12">CCM 8669</strain>
    </source>
</reference>
<dbReference type="PROSITE" id="PS50893">
    <property type="entry name" value="ABC_TRANSPORTER_2"/>
    <property type="match status" value="1"/>
</dbReference>
<comment type="caution">
    <text evidence="11">The sequence shown here is derived from an EMBL/GenBank/DDBJ whole genome shotgun (WGS) entry which is preliminary data.</text>
</comment>
<evidence type="ECO:0000313" key="11">
    <source>
        <dbReference type="EMBL" id="GGH64139.1"/>
    </source>
</evidence>
<dbReference type="Pfam" id="PF00571">
    <property type="entry name" value="CBS"/>
    <property type="match status" value="2"/>
</dbReference>
<dbReference type="InterPro" id="IPR005892">
    <property type="entry name" value="Gly-betaine_transp_ATP-bd"/>
</dbReference>
<keyword evidence="3" id="KW-0677">Repeat</keyword>
<feature type="compositionally biased region" description="Basic and acidic residues" evidence="8">
    <location>
        <begin position="427"/>
        <end position="436"/>
    </location>
</feature>
<evidence type="ECO:0000259" key="10">
    <source>
        <dbReference type="PROSITE" id="PS51371"/>
    </source>
</evidence>
<keyword evidence="12" id="KW-1185">Reference proteome</keyword>
<dbReference type="Gene3D" id="3.40.50.300">
    <property type="entry name" value="P-loop containing nucleotide triphosphate hydrolases"/>
    <property type="match status" value="1"/>
</dbReference>
<dbReference type="Gene3D" id="3.10.580.10">
    <property type="entry name" value="CBS-domain"/>
    <property type="match status" value="1"/>
</dbReference>
<dbReference type="InterPro" id="IPR017871">
    <property type="entry name" value="ABC_transporter-like_CS"/>
</dbReference>
<dbReference type="EC" id="7.6.2.9" evidence="6"/>
<dbReference type="Proteomes" id="UP000600171">
    <property type="component" value="Unassembled WGS sequence"/>
</dbReference>
<dbReference type="PROSITE" id="PS00211">
    <property type="entry name" value="ABC_TRANSPORTER_1"/>
    <property type="match status" value="1"/>
</dbReference>
<accession>A0A917IUP2</accession>
<dbReference type="CDD" id="cd02205">
    <property type="entry name" value="CBS_pair_SF"/>
    <property type="match status" value="1"/>
</dbReference>
<dbReference type="SMART" id="SM00382">
    <property type="entry name" value="AAA"/>
    <property type="match status" value="1"/>
</dbReference>
<dbReference type="GO" id="GO:0031460">
    <property type="term" value="P:glycine betaine transport"/>
    <property type="evidence" value="ECO:0007669"/>
    <property type="project" value="InterPro"/>
</dbReference>
<comment type="similarity">
    <text evidence="1">Belongs to the ABC transporter superfamily.</text>
</comment>
<dbReference type="GO" id="GO:0005524">
    <property type="term" value="F:ATP binding"/>
    <property type="evidence" value="ECO:0007669"/>
    <property type="project" value="UniProtKB-KW"/>
</dbReference>
<dbReference type="EMBL" id="BMDC01000003">
    <property type="protein sequence ID" value="GGH64139.1"/>
    <property type="molecule type" value="Genomic_DNA"/>
</dbReference>
<dbReference type="RefSeq" id="WP_308936404.1">
    <property type="nucleotide sequence ID" value="NZ_BMDC01000003.1"/>
</dbReference>
<dbReference type="GO" id="GO:0016020">
    <property type="term" value="C:membrane"/>
    <property type="evidence" value="ECO:0007669"/>
    <property type="project" value="InterPro"/>
</dbReference>
<evidence type="ECO:0000256" key="2">
    <source>
        <dbReference type="ARBA" id="ARBA00022448"/>
    </source>
</evidence>
<evidence type="ECO:0000256" key="1">
    <source>
        <dbReference type="ARBA" id="ARBA00005417"/>
    </source>
</evidence>
<evidence type="ECO:0000313" key="12">
    <source>
        <dbReference type="Proteomes" id="UP000600171"/>
    </source>
</evidence>
<protein>
    <recommendedName>
        <fullName evidence="6">ABC-type quaternary amine transporter</fullName>
        <ecNumber evidence="6">7.6.2.9</ecNumber>
    </recommendedName>
</protein>
<dbReference type="NCBIfam" id="TIGR01186">
    <property type="entry name" value="proV"/>
    <property type="match status" value="1"/>
</dbReference>
<proteinExistence type="inferred from homology"/>
<evidence type="ECO:0000256" key="8">
    <source>
        <dbReference type="SAM" id="MobiDB-lite"/>
    </source>
</evidence>
<dbReference type="InterPro" id="IPR003439">
    <property type="entry name" value="ABC_transporter-like_ATP-bd"/>
</dbReference>
<dbReference type="AlphaFoldDB" id="A0A917IUP2"/>
<name>A0A917IUP2_9MICC</name>
<sequence length="463" mass="50571">MSNSSKITGATILLENVTKSYGSKKPAVNQLTLEIPAGQTVMFVGPSGCGKTTTLKMINRLIEPTSGRIVINGEDVTKMNGDDLRRRIGYVIQAGGLLPHLTVGANVGLVPKMLKWDKERIRQRTDELLDLVSLDPEIYRDRYPKQLSGGQQQRVGVARALAADPPVLLMDEPFGAVDPITRQRLQEELIHVQAELHKTIVFVTHDFDEAVKLGDWIVIFNEGGKIEQYGTPEQILAHPANEFVEDFIGSGAGLKQLGLARVRDVRMRQLPTVDLGEDAAAAANRLTEAHAIRGVVLDQHDRPVGWISRRHLEKMSTVVLPDEKGVPTVGESSTLDDALDTMLVAGSSEAAVTGARGRYRGVITVNTVIRAIEGLSHEAVEEVSVPVGHNTGAIPVATTAENGVITYEMAEDDQQKEDEWLTSANREWSETDRQKWENYSSLDPAEDVVGEDPNLKGSGSERA</sequence>
<evidence type="ECO:0000256" key="4">
    <source>
        <dbReference type="ARBA" id="ARBA00022741"/>
    </source>
</evidence>
<dbReference type="InterPro" id="IPR000644">
    <property type="entry name" value="CBS_dom"/>
</dbReference>
<dbReference type="GO" id="GO:0016887">
    <property type="term" value="F:ATP hydrolysis activity"/>
    <property type="evidence" value="ECO:0007669"/>
    <property type="project" value="InterPro"/>
</dbReference>
<dbReference type="CDD" id="cd03295">
    <property type="entry name" value="ABC_OpuCA_Osmoprotection"/>
    <property type="match status" value="1"/>
</dbReference>
<keyword evidence="4" id="KW-0547">Nucleotide-binding</keyword>
<evidence type="ECO:0000259" key="9">
    <source>
        <dbReference type="PROSITE" id="PS50893"/>
    </source>
</evidence>
<dbReference type="InterPro" id="IPR046342">
    <property type="entry name" value="CBS_dom_sf"/>
</dbReference>
<gene>
    <name evidence="11" type="ORF">GCM10007359_16130</name>
</gene>
<dbReference type="PANTHER" id="PTHR43117">
    <property type="entry name" value="OSMOPROTECTANT IMPORT ATP-BINDING PROTEIN OSMV"/>
    <property type="match status" value="1"/>
</dbReference>
<dbReference type="GO" id="GO:0015418">
    <property type="term" value="F:ABC-type quaternary ammonium compound transporting activity"/>
    <property type="evidence" value="ECO:0007669"/>
    <property type="project" value="UniProtKB-EC"/>
</dbReference>
<dbReference type="SUPFAM" id="SSF54631">
    <property type="entry name" value="CBS-domain pair"/>
    <property type="match status" value="1"/>
</dbReference>
<evidence type="ECO:0000256" key="6">
    <source>
        <dbReference type="ARBA" id="ARBA00066388"/>
    </source>
</evidence>
<dbReference type="SUPFAM" id="SSF52540">
    <property type="entry name" value="P-loop containing nucleoside triphosphate hydrolases"/>
    <property type="match status" value="1"/>
</dbReference>
<feature type="domain" description="ABC transporter" evidence="9">
    <location>
        <begin position="12"/>
        <end position="248"/>
    </location>
</feature>
<evidence type="ECO:0000256" key="5">
    <source>
        <dbReference type="ARBA" id="ARBA00022840"/>
    </source>
</evidence>
<dbReference type="InterPro" id="IPR027417">
    <property type="entry name" value="P-loop_NTPase"/>
</dbReference>